<reference evidence="4 5" key="1">
    <citation type="submission" date="2019-09" db="EMBL/GenBank/DDBJ databases">
        <title>The complete genome of Methanoplanus sp. FWC-SCC4.</title>
        <authorList>
            <person name="Chen S.-C."/>
            <person name="Zhou Y.-Z."/>
            <person name="Lai M.-C."/>
        </authorList>
    </citation>
    <scope>NUCLEOTIDE SEQUENCE [LARGE SCALE GENOMIC DNA]</scope>
    <source>
        <strain evidence="4 5">FWC-SCC4</strain>
    </source>
</reference>
<dbReference type="Gene3D" id="3.40.50.620">
    <property type="entry name" value="HUPs"/>
    <property type="match status" value="1"/>
</dbReference>
<evidence type="ECO:0000256" key="2">
    <source>
        <dbReference type="SAM" id="Coils"/>
    </source>
</evidence>
<organism evidence="4 5">
    <name type="scientific">Methanochimaera problematica</name>
    <dbReference type="NCBI Taxonomy" id="2609417"/>
    <lineage>
        <taxon>Archaea</taxon>
        <taxon>Methanobacteriati</taxon>
        <taxon>Methanobacteriota</taxon>
        <taxon>Stenosarchaea group</taxon>
        <taxon>Methanomicrobia</taxon>
        <taxon>Methanomicrobiales</taxon>
        <taxon>Methanomicrobiaceae</taxon>
        <taxon>Methanochimaera</taxon>
    </lineage>
</organism>
<dbReference type="InterPro" id="IPR014729">
    <property type="entry name" value="Rossmann-like_a/b/a_fold"/>
</dbReference>
<dbReference type="AlphaFoldDB" id="A0AA97I2U2"/>
<dbReference type="InterPro" id="IPR006016">
    <property type="entry name" value="UspA"/>
</dbReference>
<dbReference type="RefSeq" id="WP_317137526.1">
    <property type="nucleotide sequence ID" value="NZ_CP043875.1"/>
</dbReference>
<comment type="similarity">
    <text evidence="1">Belongs to the universal stress protein A family.</text>
</comment>
<feature type="coiled-coil region" evidence="2">
    <location>
        <begin position="9"/>
        <end position="36"/>
    </location>
</feature>
<accession>A0AA97I2U2</accession>
<sequence length="142" mass="15475">MFKTILVAIDGSEVSKKALEAAIDEAKIRSSRLNAVYVIETGGFESIPTDSASELIYSRFESVGQTALKEGEELAEKHNLQLNTFIKQGHAGEEILSLADEIKADLIVMGTKGKSNIDRMLIGSVTEYVISHCKVSTMVVRV</sequence>
<keyword evidence="5" id="KW-1185">Reference proteome</keyword>
<dbReference type="GeneID" id="85229342"/>
<proteinExistence type="inferred from homology"/>
<evidence type="ECO:0000259" key="3">
    <source>
        <dbReference type="Pfam" id="PF00582"/>
    </source>
</evidence>
<keyword evidence="2" id="KW-0175">Coiled coil</keyword>
<evidence type="ECO:0000313" key="4">
    <source>
        <dbReference type="EMBL" id="WOF15958.1"/>
    </source>
</evidence>
<dbReference type="PANTHER" id="PTHR46268:SF6">
    <property type="entry name" value="UNIVERSAL STRESS PROTEIN UP12"/>
    <property type="match status" value="1"/>
</dbReference>
<evidence type="ECO:0000313" key="5">
    <source>
        <dbReference type="Proteomes" id="UP001301797"/>
    </source>
</evidence>
<dbReference type="PANTHER" id="PTHR46268">
    <property type="entry name" value="STRESS RESPONSE PROTEIN NHAX"/>
    <property type="match status" value="1"/>
</dbReference>
<dbReference type="Pfam" id="PF00582">
    <property type="entry name" value="Usp"/>
    <property type="match status" value="1"/>
</dbReference>
<evidence type="ECO:0000256" key="1">
    <source>
        <dbReference type="ARBA" id="ARBA00008791"/>
    </source>
</evidence>
<name>A0AA97I2U2_9EURY</name>
<gene>
    <name evidence="4" type="ORF">F1737_04205</name>
</gene>
<dbReference type="PRINTS" id="PR01438">
    <property type="entry name" value="UNVRSLSTRESS"/>
</dbReference>
<dbReference type="SUPFAM" id="SSF52402">
    <property type="entry name" value="Adenine nucleotide alpha hydrolases-like"/>
    <property type="match status" value="1"/>
</dbReference>
<dbReference type="Proteomes" id="UP001301797">
    <property type="component" value="Chromosome"/>
</dbReference>
<protein>
    <submittedName>
        <fullName evidence="4">Universal stress protein</fullName>
    </submittedName>
</protein>
<dbReference type="EMBL" id="CP043875">
    <property type="protein sequence ID" value="WOF15958.1"/>
    <property type="molecule type" value="Genomic_DNA"/>
</dbReference>
<dbReference type="InterPro" id="IPR006015">
    <property type="entry name" value="Universal_stress_UspA"/>
</dbReference>
<dbReference type="KEGG" id="mefw:F1737_04205"/>
<dbReference type="CDD" id="cd00293">
    <property type="entry name" value="USP-like"/>
    <property type="match status" value="1"/>
</dbReference>
<feature type="domain" description="UspA" evidence="3">
    <location>
        <begin position="1"/>
        <end position="141"/>
    </location>
</feature>